<evidence type="ECO:0000259" key="1">
    <source>
        <dbReference type="Pfam" id="PF00583"/>
    </source>
</evidence>
<dbReference type="GO" id="GO:0016747">
    <property type="term" value="F:acyltransferase activity, transferring groups other than amino-acyl groups"/>
    <property type="evidence" value="ECO:0007669"/>
    <property type="project" value="InterPro"/>
</dbReference>
<name>A0A2V1GUM1_9GAMM</name>
<feature type="domain" description="N-acetyltransferase" evidence="1">
    <location>
        <begin position="50"/>
        <end position="118"/>
    </location>
</feature>
<accession>A0A2V1GUM1</accession>
<dbReference type="CDD" id="cd04301">
    <property type="entry name" value="NAT_SF"/>
    <property type="match status" value="1"/>
</dbReference>
<dbReference type="InterPro" id="IPR016181">
    <property type="entry name" value="Acyl_CoA_acyltransferase"/>
</dbReference>
<organism evidence="2 3">
    <name type="scientific">Pelagibaculum spongiae</name>
    <dbReference type="NCBI Taxonomy" id="2080658"/>
    <lineage>
        <taxon>Bacteria</taxon>
        <taxon>Pseudomonadati</taxon>
        <taxon>Pseudomonadota</taxon>
        <taxon>Gammaproteobacteria</taxon>
        <taxon>Oceanospirillales</taxon>
        <taxon>Pelagibaculum</taxon>
    </lineage>
</organism>
<dbReference type="OrthoDB" id="9800945at2"/>
<dbReference type="AlphaFoldDB" id="A0A2V1GUM1"/>
<keyword evidence="3" id="KW-1185">Reference proteome</keyword>
<dbReference type="Proteomes" id="UP000244906">
    <property type="component" value="Unassembled WGS sequence"/>
</dbReference>
<dbReference type="SUPFAM" id="SSF55729">
    <property type="entry name" value="Acyl-CoA N-acyltransferases (Nat)"/>
    <property type="match status" value="1"/>
</dbReference>
<evidence type="ECO:0000313" key="2">
    <source>
        <dbReference type="EMBL" id="PVZ69776.1"/>
    </source>
</evidence>
<dbReference type="Gene3D" id="3.40.630.30">
    <property type="match status" value="1"/>
</dbReference>
<dbReference type="EMBL" id="QDDL01000003">
    <property type="protein sequence ID" value="PVZ69776.1"/>
    <property type="molecule type" value="Genomic_DNA"/>
</dbReference>
<sequence length="182" mass="20827">MTPAGSPFYYHMDPFYNVSFERRKSKIKESKQSETSDMRFQIALFHKEEKFAAKIEFVCLSSEELAVDEFDVALAYRGKGYGSLLMAAIFSVSIINHIEKVVLYDVSHNDGMYEYFGFKYVSDDNDMEVPFFLQQGPANPGVFCYYPNLFLLKKLTGNDDNVRMVNIDAGIFFQKMSAVNTG</sequence>
<dbReference type="RefSeq" id="WP_133245521.1">
    <property type="nucleotide sequence ID" value="NZ_CAWNYD010000003.1"/>
</dbReference>
<comment type="caution">
    <text evidence="2">The sequence shown here is derived from an EMBL/GenBank/DDBJ whole genome shotgun (WGS) entry which is preliminary data.</text>
</comment>
<dbReference type="Pfam" id="PF00583">
    <property type="entry name" value="Acetyltransf_1"/>
    <property type="match status" value="1"/>
</dbReference>
<reference evidence="2 3" key="1">
    <citation type="submission" date="2018-04" db="EMBL/GenBank/DDBJ databases">
        <title>Thalassorhabdus spongiae gen. nov., sp. nov., isolated from a marine sponge in South-West Iceland.</title>
        <authorList>
            <person name="Knobloch S."/>
            <person name="Daussin A."/>
            <person name="Johannsson R."/>
            <person name="Marteinsson V.T."/>
        </authorList>
    </citation>
    <scope>NUCLEOTIDE SEQUENCE [LARGE SCALE GENOMIC DNA]</scope>
    <source>
        <strain evidence="2 3">Hp12</strain>
    </source>
</reference>
<proteinExistence type="predicted"/>
<dbReference type="InterPro" id="IPR000182">
    <property type="entry name" value="GNAT_dom"/>
</dbReference>
<evidence type="ECO:0000313" key="3">
    <source>
        <dbReference type="Proteomes" id="UP000244906"/>
    </source>
</evidence>
<gene>
    <name evidence="2" type="ORF">DC094_10795</name>
</gene>
<protein>
    <recommendedName>
        <fullName evidence="1">N-acetyltransferase domain-containing protein</fullName>
    </recommendedName>
</protein>